<dbReference type="PROSITE" id="PS00108">
    <property type="entry name" value="PROTEIN_KINASE_ST"/>
    <property type="match status" value="1"/>
</dbReference>
<evidence type="ECO:0000256" key="6">
    <source>
        <dbReference type="SAM" id="MobiDB-lite"/>
    </source>
</evidence>
<name>A0A1I4Z2R6_9GAMM</name>
<keyword evidence="7" id="KW-0812">Transmembrane</keyword>
<dbReference type="Proteomes" id="UP000198575">
    <property type="component" value="Unassembled WGS sequence"/>
</dbReference>
<dbReference type="InterPro" id="IPR017441">
    <property type="entry name" value="Protein_kinase_ATP_BS"/>
</dbReference>
<keyword evidence="10" id="KW-1185">Reference proteome</keyword>
<dbReference type="GO" id="GO:0005524">
    <property type="term" value="F:ATP binding"/>
    <property type="evidence" value="ECO:0007669"/>
    <property type="project" value="UniProtKB-UniRule"/>
</dbReference>
<dbReference type="InterPro" id="IPR008271">
    <property type="entry name" value="Ser/Thr_kinase_AS"/>
</dbReference>
<evidence type="ECO:0000256" key="4">
    <source>
        <dbReference type="ARBA" id="ARBA00022840"/>
    </source>
</evidence>
<dbReference type="SUPFAM" id="SSF56112">
    <property type="entry name" value="Protein kinase-like (PK-like)"/>
    <property type="match status" value="1"/>
</dbReference>
<dbReference type="Gene3D" id="1.25.40.10">
    <property type="entry name" value="Tetratricopeptide repeat domain"/>
    <property type="match status" value="2"/>
</dbReference>
<evidence type="ECO:0000256" key="1">
    <source>
        <dbReference type="ARBA" id="ARBA00022679"/>
    </source>
</evidence>
<dbReference type="CDD" id="cd14014">
    <property type="entry name" value="STKc_PknB_like"/>
    <property type="match status" value="1"/>
</dbReference>
<evidence type="ECO:0000256" key="3">
    <source>
        <dbReference type="ARBA" id="ARBA00022777"/>
    </source>
</evidence>
<dbReference type="Pfam" id="PF00069">
    <property type="entry name" value="Pkinase"/>
    <property type="match status" value="1"/>
</dbReference>
<dbReference type="STRING" id="578942.SAMN05216289_12211"/>
<dbReference type="Gene3D" id="3.30.200.20">
    <property type="entry name" value="Phosphorylase Kinase, domain 1"/>
    <property type="match status" value="1"/>
</dbReference>
<keyword evidence="2 5" id="KW-0547">Nucleotide-binding</keyword>
<evidence type="ECO:0000256" key="7">
    <source>
        <dbReference type="SAM" id="Phobius"/>
    </source>
</evidence>
<feature type="compositionally biased region" description="Polar residues" evidence="6">
    <location>
        <begin position="291"/>
        <end position="301"/>
    </location>
</feature>
<dbReference type="InterPro" id="IPR011990">
    <property type="entry name" value="TPR-like_helical_dom_sf"/>
</dbReference>
<dbReference type="Pfam" id="PF13424">
    <property type="entry name" value="TPR_12"/>
    <property type="match status" value="1"/>
</dbReference>
<keyword evidence="7" id="KW-1133">Transmembrane helix</keyword>
<keyword evidence="3 9" id="KW-0418">Kinase</keyword>
<accession>A0A1I4Z2R6</accession>
<evidence type="ECO:0000313" key="10">
    <source>
        <dbReference type="Proteomes" id="UP000198575"/>
    </source>
</evidence>
<evidence type="ECO:0000259" key="8">
    <source>
        <dbReference type="PROSITE" id="PS50011"/>
    </source>
</evidence>
<gene>
    <name evidence="9" type="ORF">SAMN05216289_12211</name>
</gene>
<dbReference type="PANTHER" id="PTHR43289">
    <property type="entry name" value="MITOGEN-ACTIVATED PROTEIN KINASE KINASE KINASE 20-RELATED"/>
    <property type="match status" value="1"/>
</dbReference>
<dbReference type="SMART" id="SM00220">
    <property type="entry name" value="S_TKc"/>
    <property type="match status" value="1"/>
</dbReference>
<feature type="transmembrane region" description="Helical" evidence="7">
    <location>
        <begin position="375"/>
        <end position="396"/>
    </location>
</feature>
<feature type="region of interest" description="Disordered" evidence="6">
    <location>
        <begin position="286"/>
        <end position="311"/>
    </location>
</feature>
<dbReference type="InterPro" id="IPR011009">
    <property type="entry name" value="Kinase-like_dom_sf"/>
</dbReference>
<dbReference type="OrthoDB" id="9783151at2"/>
<dbReference type="EMBL" id="FOVF01000022">
    <property type="protein sequence ID" value="SFN44561.1"/>
    <property type="molecule type" value="Genomic_DNA"/>
</dbReference>
<keyword evidence="9" id="KW-0723">Serine/threonine-protein kinase</keyword>
<proteinExistence type="predicted"/>
<dbReference type="GO" id="GO:0004674">
    <property type="term" value="F:protein serine/threonine kinase activity"/>
    <property type="evidence" value="ECO:0007669"/>
    <property type="project" value="UniProtKB-KW"/>
</dbReference>
<dbReference type="PROSITE" id="PS50011">
    <property type="entry name" value="PROTEIN_KINASE_DOM"/>
    <property type="match status" value="1"/>
</dbReference>
<keyword evidence="1" id="KW-0808">Transferase</keyword>
<feature type="binding site" evidence="5">
    <location>
        <position position="116"/>
    </location>
    <ligand>
        <name>ATP</name>
        <dbReference type="ChEBI" id="CHEBI:30616"/>
    </ligand>
</feature>
<dbReference type="Gene3D" id="1.10.510.10">
    <property type="entry name" value="Transferase(Phosphotransferase) domain 1"/>
    <property type="match status" value="1"/>
</dbReference>
<reference evidence="9 10" key="1">
    <citation type="submission" date="2016-10" db="EMBL/GenBank/DDBJ databases">
        <authorList>
            <person name="de Groot N.N."/>
        </authorList>
    </citation>
    <scope>NUCLEOTIDE SEQUENCE [LARGE SCALE GENOMIC DNA]</scope>
    <source>
        <strain evidence="9 10">CGMCC 1.7659</strain>
    </source>
</reference>
<dbReference type="InterPro" id="IPR000719">
    <property type="entry name" value="Prot_kinase_dom"/>
</dbReference>
<evidence type="ECO:0000256" key="2">
    <source>
        <dbReference type="ARBA" id="ARBA00022741"/>
    </source>
</evidence>
<feature type="domain" description="Protein kinase" evidence="8">
    <location>
        <begin position="85"/>
        <end position="350"/>
    </location>
</feature>
<dbReference type="AlphaFoldDB" id="A0A1I4Z2R6"/>
<protein>
    <submittedName>
        <fullName evidence="9">Serine/threonine protein kinase</fullName>
    </submittedName>
</protein>
<dbReference type="PANTHER" id="PTHR43289:SF6">
    <property type="entry name" value="SERINE_THREONINE-PROTEIN KINASE NEKL-3"/>
    <property type="match status" value="1"/>
</dbReference>
<dbReference type="SUPFAM" id="SSF48452">
    <property type="entry name" value="TPR-like"/>
    <property type="match status" value="2"/>
</dbReference>
<evidence type="ECO:0000313" key="9">
    <source>
        <dbReference type="EMBL" id="SFN44561.1"/>
    </source>
</evidence>
<dbReference type="PROSITE" id="PS00107">
    <property type="entry name" value="PROTEIN_KINASE_ATP"/>
    <property type="match status" value="1"/>
</dbReference>
<sequence>MMSRSYPSLREVFEAAIALGASDRGDFLDRHCPDPVQRARVEALIAADADAGEPLLPDALDRLSVAIGPARAAELLPPGSRVGPFELLEILGEGGSSTVFRAVRNIEGAVQHVALKLMRRGLYSPEAQRLFSREQRALIQLRHPNIARMIEGGVHESGLPYIALELVEGSTITDFARARGLELDERLRLFGVVCAAVEAAHRALIVHRDLKPSNVLVTEDGEVKLLDFGIAKLLAEEDESARTQMPAFTPAYAAPEQRDDGPITTATDVYALGVLLGELVTGELVNDGSDRTPSSRITNESPAGGAAATPITRRQVRGDLDAIILKALDADPARRYASAGRLADDIERLLARQPVSAQIPSRWYRTRKFMLRHKGGVASTVAFLLAILAALGMALWQARLAREQAALAERATVRANTTLDFIVDLLATASADLPKADRPTPEALVAQAAKNAREDSDLDPLVRAQLFTTLAEVARSNGDNRQAERLINEAIVHLHEQGSSAASPEWIAAMVSKGNLLHDTDRTAEADSLMKGLLPVLDGVDTEGAVSALLLYAATRAYADDADGAVEIGHRALKKAQRVFGADSIDSVSTAAFLGQVFSKLNRYADSEVLLTEAITRWRRLGLPRNETLARNLYHLARSKYRLGKFNEVEALYTEGNALMRSVGAAPYFRLSQGLRGYAEFLIDMERFDQAKAALDESRQIDIETRGAQSADAGLTLQLLARWHRERHELIAAERLYQSTHAVFAAHVEQVGLQWELERTRLHWSQTLIELGRHDQAAALLDEAKAGLARINSPADVGNADAHCIAGQLAIARGQPELALGEIDNGLAIVQALDIPDTTSEIDCRVQRTNALIALRRSREARAEADLALTRQQATNPVASLKLTALLALRARAEQADNDAAAAARSIAQARALAAPTILLAEQDRAVLGL</sequence>
<keyword evidence="7" id="KW-0472">Membrane</keyword>
<organism evidence="9 10">
    <name type="scientific">Dokdonella immobilis</name>
    <dbReference type="NCBI Taxonomy" id="578942"/>
    <lineage>
        <taxon>Bacteria</taxon>
        <taxon>Pseudomonadati</taxon>
        <taxon>Pseudomonadota</taxon>
        <taxon>Gammaproteobacteria</taxon>
        <taxon>Lysobacterales</taxon>
        <taxon>Rhodanobacteraceae</taxon>
        <taxon>Dokdonella</taxon>
    </lineage>
</organism>
<evidence type="ECO:0000256" key="5">
    <source>
        <dbReference type="PROSITE-ProRule" id="PRU10141"/>
    </source>
</evidence>
<keyword evidence="4 5" id="KW-0067">ATP-binding</keyword>